<name>A0A841K120_9BACT</name>
<dbReference type="AlphaFoldDB" id="A0A841K120"/>
<keyword evidence="3" id="KW-1185">Reference proteome</keyword>
<dbReference type="Proteomes" id="UP000538666">
    <property type="component" value="Unassembled WGS sequence"/>
</dbReference>
<gene>
    <name evidence="2" type="ORF">HNQ77_005240</name>
</gene>
<evidence type="ECO:0000313" key="2">
    <source>
        <dbReference type="EMBL" id="MBB6147246.1"/>
    </source>
</evidence>
<feature type="compositionally biased region" description="Polar residues" evidence="1">
    <location>
        <begin position="1"/>
        <end position="15"/>
    </location>
</feature>
<proteinExistence type="predicted"/>
<sequence length="127" mass="14457">MQATQCMKCSNQAEQPDTLAEESTNKDTKENTNTDTNLALLLRNVIDALTQSDAERLQQLSLSIVDGTSLSTGSALAEVQSLHRLLGALLQESRRNLRVWRRASGMHSREFCSRQSYSREFYRPFYR</sequence>
<dbReference type="EMBL" id="JACHEK010000013">
    <property type="protein sequence ID" value="MBB6147246.1"/>
    <property type="molecule type" value="Genomic_DNA"/>
</dbReference>
<feature type="region of interest" description="Disordered" evidence="1">
    <location>
        <begin position="1"/>
        <end position="34"/>
    </location>
</feature>
<organism evidence="2 3">
    <name type="scientific">Silvibacterium bohemicum</name>
    <dbReference type="NCBI Taxonomy" id="1577686"/>
    <lineage>
        <taxon>Bacteria</taxon>
        <taxon>Pseudomonadati</taxon>
        <taxon>Acidobacteriota</taxon>
        <taxon>Terriglobia</taxon>
        <taxon>Terriglobales</taxon>
        <taxon>Acidobacteriaceae</taxon>
        <taxon>Silvibacterium</taxon>
    </lineage>
</organism>
<reference evidence="2 3" key="1">
    <citation type="submission" date="2020-08" db="EMBL/GenBank/DDBJ databases">
        <title>Genomic Encyclopedia of Type Strains, Phase IV (KMG-IV): sequencing the most valuable type-strain genomes for metagenomic binning, comparative biology and taxonomic classification.</title>
        <authorList>
            <person name="Goeker M."/>
        </authorList>
    </citation>
    <scope>NUCLEOTIDE SEQUENCE [LARGE SCALE GENOMIC DNA]</scope>
    <source>
        <strain evidence="2 3">DSM 103733</strain>
    </source>
</reference>
<evidence type="ECO:0000313" key="3">
    <source>
        <dbReference type="Proteomes" id="UP000538666"/>
    </source>
</evidence>
<feature type="compositionally biased region" description="Basic and acidic residues" evidence="1">
    <location>
        <begin position="23"/>
        <end position="32"/>
    </location>
</feature>
<comment type="caution">
    <text evidence="2">The sequence shown here is derived from an EMBL/GenBank/DDBJ whole genome shotgun (WGS) entry which is preliminary data.</text>
</comment>
<protein>
    <submittedName>
        <fullName evidence="2">Response regulator RpfG family c-di-GMP phosphodiesterase</fullName>
    </submittedName>
</protein>
<accession>A0A841K120</accession>
<evidence type="ECO:0000256" key="1">
    <source>
        <dbReference type="SAM" id="MobiDB-lite"/>
    </source>
</evidence>